<dbReference type="EMBL" id="PGFH01000001">
    <property type="protein sequence ID" value="PJJ81025.1"/>
    <property type="molecule type" value="Genomic_DNA"/>
</dbReference>
<keyword evidence="2" id="KW-0521">NADP</keyword>
<dbReference type="InterPro" id="IPR016162">
    <property type="entry name" value="Ald_DH_N"/>
</dbReference>
<dbReference type="PANTHER" id="PTHR43217:SF2">
    <property type="entry name" value="SUCCINATE-SEMIALDEHYDE DEHYDROGENASE [NADP(+)]"/>
    <property type="match status" value="1"/>
</dbReference>
<evidence type="ECO:0000256" key="3">
    <source>
        <dbReference type="ARBA" id="ARBA00023002"/>
    </source>
</evidence>
<comment type="similarity">
    <text evidence="1">Belongs to the aldehyde dehydrogenase family.</text>
</comment>
<dbReference type="Gene3D" id="3.40.309.10">
    <property type="entry name" value="Aldehyde Dehydrogenase, Chain A, domain 2"/>
    <property type="match status" value="1"/>
</dbReference>
<dbReference type="OrthoDB" id="6882680at2"/>
<dbReference type="Proteomes" id="UP000231742">
    <property type="component" value="Unassembled WGS sequence"/>
</dbReference>
<evidence type="ECO:0000256" key="2">
    <source>
        <dbReference type="ARBA" id="ARBA00022857"/>
    </source>
</evidence>
<evidence type="ECO:0000313" key="5">
    <source>
        <dbReference type="EMBL" id="PJJ81025.1"/>
    </source>
</evidence>
<dbReference type="Pfam" id="PF00171">
    <property type="entry name" value="Aldedh"/>
    <property type="match status" value="1"/>
</dbReference>
<dbReference type="GO" id="GO:0004777">
    <property type="term" value="F:succinate-semialdehyde dehydrogenase (NAD+) activity"/>
    <property type="evidence" value="ECO:0007669"/>
    <property type="project" value="TreeGrafter"/>
</dbReference>
<dbReference type="InterPro" id="IPR044148">
    <property type="entry name" value="ALDH_GabD1-like"/>
</dbReference>
<dbReference type="InterPro" id="IPR047110">
    <property type="entry name" value="GABD/Sad-like"/>
</dbReference>
<evidence type="ECO:0000256" key="1">
    <source>
        <dbReference type="ARBA" id="ARBA00009986"/>
    </source>
</evidence>
<proteinExistence type="inferred from homology"/>
<dbReference type="RefSeq" id="WP_100387750.1">
    <property type="nucleotide sequence ID" value="NZ_BMZU01000001.1"/>
</dbReference>
<evidence type="ECO:0000313" key="6">
    <source>
        <dbReference type="Proteomes" id="UP000231742"/>
    </source>
</evidence>
<organism evidence="5 6">
    <name type="scientific">Salinibacterium amurskyense</name>
    <dbReference type="NCBI Taxonomy" id="205941"/>
    <lineage>
        <taxon>Bacteria</taxon>
        <taxon>Bacillati</taxon>
        <taxon>Actinomycetota</taxon>
        <taxon>Actinomycetes</taxon>
        <taxon>Micrococcales</taxon>
        <taxon>Microbacteriaceae</taxon>
        <taxon>Salinibacterium</taxon>
    </lineage>
</organism>
<name>A0A2M9D5N1_9MICO</name>
<dbReference type="SUPFAM" id="SSF53720">
    <property type="entry name" value="ALDH-like"/>
    <property type="match status" value="1"/>
</dbReference>
<evidence type="ECO:0000259" key="4">
    <source>
        <dbReference type="Pfam" id="PF00171"/>
    </source>
</evidence>
<keyword evidence="6" id="KW-1185">Reference proteome</keyword>
<dbReference type="InterPro" id="IPR016161">
    <property type="entry name" value="Ald_DH/histidinol_DH"/>
</dbReference>
<sequence>MIDYAVTDPATGLVVKRYETATDEQIATAVASVGQAYRQWRLVPIAERAAMLRKVADRYASDRERLAEIIIREMGKTTAEALGEVDLCVSIYAFYADNAEAFAADKPIDVASGSAYVRSEPIGALLGIMPWNYPYYQVARFAAPNLALGNTMLLKHAPSCPESAEAIAEIFADAGFPEGVYVNIFATNEQVETIIESPVIQGVSLTGSERAGRAVGAIAGREMKKLVLELGGSDPFIVLDDADLDAAIAGAVAGRMGNAGQACNNSKRIIVLDAIYDRFVEGFVAQVQALKVGEPREGGVAFGPLSSEAAAAQVVGQVEDAVANGATLLTGGGRIDRPGAYVEPTVIADVQPGTRAYTEEIFGPVAAVYRVADQDAAIRLANDSPYGLGSVIFTSDDARAQAVAEQLEVGMVAINAPSQTQADLPFGGVKSSGMGRELGEYGMAEFVNRKLIRRA</sequence>
<feature type="domain" description="Aldehyde dehydrogenase" evidence="4">
    <location>
        <begin position="4"/>
        <end position="451"/>
    </location>
</feature>
<dbReference type="Gene3D" id="3.40.605.10">
    <property type="entry name" value="Aldehyde Dehydrogenase, Chain A, domain 1"/>
    <property type="match status" value="1"/>
</dbReference>
<dbReference type="InterPro" id="IPR016163">
    <property type="entry name" value="Ald_DH_C"/>
</dbReference>
<dbReference type="FunFam" id="3.40.309.10:FF:000009">
    <property type="entry name" value="Aldehyde dehydrogenase A"/>
    <property type="match status" value="1"/>
</dbReference>
<comment type="caution">
    <text evidence="5">The sequence shown here is derived from an EMBL/GenBank/DDBJ whole genome shotgun (WGS) entry which is preliminary data.</text>
</comment>
<gene>
    <name evidence="5" type="ORF">CLV85_0192</name>
</gene>
<dbReference type="InterPro" id="IPR015590">
    <property type="entry name" value="Aldehyde_DH_dom"/>
</dbReference>
<dbReference type="CDD" id="cd07100">
    <property type="entry name" value="ALDH_SSADH1_GabD1"/>
    <property type="match status" value="1"/>
</dbReference>
<keyword evidence="3" id="KW-0560">Oxidoreductase</keyword>
<reference evidence="5 6" key="1">
    <citation type="submission" date="2017-11" db="EMBL/GenBank/DDBJ databases">
        <title>Genomic Encyclopedia of Archaeal and Bacterial Type Strains, Phase II (KMG-II): From Individual Species to Whole Genera.</title>
        <authorList>
            <person name="Goeker M."/>
        </authorList>
    </citation>
    <scope>NUCLEOTIDE SEQUENCE [LARGE SCALE GENOMIC DNA]</scope>
    <source>
        <strain evidence="5 6">DSM 16400</strain>
    </source>
</reference>
<accession>A0A2M9D5N1</accession>
<dbReference type="AlphaFoldDB" id="A0A2M9D5N1"/>
<dbReference type="PANTHER" id="PTHR43217">
    <property type="entry name" value="SUCCINATE SEMIALDEHYDE DEHYDROGENASE [NAD(P)+] SAD"/>
    <property type="match status" value="1"/>
</dbReference>
<dbReference type="FunFam" id="3.40.605.10:FF:000012">
    <property type="entry name" value="NAD-dependent succinate-semialdehyde dehydrogenase"/>
    <property type="match status" value="1"/>
</dbReference>
<dbReference type="GO" id="GO:0004030">
    <property type="term" value="F:aldehyde dehydrogenase [NAD(P)+] activity"/>
    <property type="evidence" value="ECO:0007669"/>
    <property type="project" value="InterPro"/>
</dbReference>
<protein>
    <submittedName>
        <fullName evidence="5">Succinate-semialdehyde dehydrogenase/glutarate-semialdehyde dehydrogenase</fullName>
    </submittedName>
</protein>